<dbReference type="Gene3D" id="2.40.50.180">
    <property type="entry name" value="CheA-289, Domain 4"/>
    <property type="match status" value="3"/>
</dbReference>
<dbReference type="PANTHER" id="PTHR22617">
    <property type="entry name" value="CHEMOTAXIS SENSOR HISTIDINE KINASE-RELATED"/>
    <property type="match status" value="1"/>
</dbReference>
<dbReference type="InterPro" id="IPR036061">
    <property type="entry name" value="CheW-like_dom_sf"/>
</dbReference>
<reference evidence="3 4" key="1">
    <citation type="submission" date="2021-04" db="EMBL/GenBank/DDBJ databases">
        <authorList>
            <person name="Ivanova A."/>
        </authorList>
    </citation>
    <scope>NUCLEOTIDE SEQUENCE [LARGE SCALE GENOMIC DNA]</scope>
    <source>
        <strain evidence="3 4">G18</strain>
    </source>
</reference>
<feature type="region of interest" description="Disordered" evidence="1">
    <location>
        <begin position="179"/>
        <end position="201"/>
    </location>
</feature>
<protein>
    <submittedName>
        <fullName evidence="3">Chemotaxis protein CheW</fullName>
    </submittedName>
</protein>
<feature type="domain" description="CheW-like" evidence="2">
    <location>
        <begin position="497"/>
        <end position="640"/>
    </location>
</feature>
<keyword evidence="4" id="KW-1185">Reference proteome</keyword>
<dbReference type="PROSITE" id="PS50851">
    <property type="entry name" value="CHEW"/>
    <property type="match status" value="3"/>
</dbReference>
<dbReference type="Pfam" id="PF01584">
    <property type="entry name" value="CheW"/>
    <property type="match status" value="4"/>
</dbReference>
<comment type="caution">
    <text evidence="3">The sequence shown here is derived from an EMBL/GenBank/DDBJ whole genome shotgun (WGS) entry which is preliminary data.</text>
</comment>
<dbReference type="EMBL" id="JAGKQQ010000001">
    <property type="protein sequence ID" value="MBP3956729.1"/>
    <property type="molecule type" value="Genomic_DNA"/>
</dbReference>
<evidence type="ECO:0000313" key="3">
    <source>
        <dbReference type="EMBL" id="MBP3956729.1"/>
    </source>
</evidence>
<feature type="domain" description="CheW-like" evidence="2">
    <location>
        <begin position="38"/>
        <end position="180"/>
    </location>
</feature>
<accession>A0ABS5BSM4</accession>
<evidence type="ECO:0000256" key="1">
    <source>
        <dbReference type="SAM" id="MobiDB-lite"/>
    </source>
</evidence>
<dbReference type="InterPro" id="IPR002545">
    <property type="entry name" value="CheW-lke_dom"/>
</dbReference>
<name>A0ABS5BSM4_9BACT</name>
<gene>
    <name evidence="3" type="ORF">J8F10_15765</name>
</gene>
<dbReference type="PANTHER" id="PTHR22617:SF23">
    <property type="entry name" value="CHEMOTAXIS PROTEIN CHEW"/>
    <property type="match status" value="1"/>
</dbReference>
<dbReference type="Gene3D" id="2.30.30.40">
    <property type="entry name" value="SH3 Domains"/>
    <property type="match status" value="3"/>
</dbReference>
<evidence type="ECO:0000259" key="2">
    <source>
        <dbReference type="PROSITE" id="PS50851"/>
    </source>
</evidence>
<dbReference type="InterPro" id="IPR039315">
    <property type="entry name" value="CheW"/>
</dbReference>
<feature type="domain" description="CheW-like" evidence="2">
    <location>
        <begin position="207"/>
        <end position="347"/>
    </location>
</feature>
<dbReference type="CDD" id="cd00732">
    <property type="entry name" value="CheW"/>
    <property type="match status" value="2"/>
</dbReference>
<dbReference type="Proteomes" id="UP000676565">
    <property type="component" value="Unassembled WGS sequence"/>
</dbReference>
<evidence type="ECO:0000313" key="4">
    <source>
        <dbReference type="Proteomes" id="UP000676565"/>
    </source>
</evidence>
<feature type="region of interest" description="Disordered" evidence="1">
    <location>
        <begin position="1"/>
        <end position="27"/>
    </location>
</feature>
<dbReference type="RefSeq" id="WP_210655122.1">
    <property type="nucleotide sequence ID" value="NZ_JAGKQQ010000001.1"/>
</dbReference>
<sequence>MSEQQGAAPARAGEDEGDPGQLVPDVKHPIPGAAVDEDIELVTCVLGGVEFGLDINAVQEIVRLPKITPVPRAPGYVEGVANLRGNLLPIINSRARFGLPGACAADSNRVVVVELNGHPTGLIVDAVREVMHVKRRDVEDAPAAVQSVDARFLKGVVKLNGGQRLVLLLDHNSILESPAQPTDAGAAPGATAGERPAAAAGAATEEHEHLVTFRIWEEEYGIPIMEVQEIIRVPNISTIPNAPAGVVGIASLRNRILPVVDLRTKFGLRPLKAELEAFCIRMREFERVQAEIVEKLRLALSYGGHFDQGLLRASRDFERGQEGMATSDRLLQSLVAPVREALKDATAHLRAAVALLGTGDALAARHEADGPLRRAHARLADAFEKMYVGVARRDDERCLVVSVNGISLALRVDAVNQVLQAPRSSVEGPPEIVAGTGDGRDQLRGIAKLNEGKRLIMLLAVDKLVTRLEATSMKQLTDRAADAGERGRAVGGGESDERQLVTFKVANEEFAVDIMQVQEIIRLEKVTKVPHVPAFVEGVVNLRGNVLPVIDLRKRVHLASKEYSDATRVVVMDFKGVKTGIIVDAVSEVMRVHGRDIEPAPAIVRSRYGDNIIEGVGKLDKGDRMFLLLRAEELLKSDGAPTDLPA</sequence>
<proteinExistence type="predicted"/>
<dbReference type="SUPFAM" id="SSF50341">
    <property type="entry name" value="CheW-like"/>
    <property type="match status" value="4"/>
</dbReference>
<organism evidence="3 4">
    <name type="scientific">Gemmata palustris</name>
    <dbReference type="NCBI Taxonomy" id="2822762"/>
    <lineage>
        <taxon>Bacteria</taxon>
        <taxon>Pseudomonadati</taxon>
        <taxon>Planctomycetota</taxon>
        <taxon>Planctomycetia</taxon>
        <taxon>Gemmatales</taxon>
        <taxon>Gemmataceae</taxon>
        <taxon>Gemmata</taxon>
    </lineage>
</organism>
<dbReference type="SMART" id="SM00260">
    <property type="entry name" value="CheW"/>
    <property type="match status" value="3"/>
</dbReference>